<feature type="domain" description="Radical SAM core" evidence="4">
    <location>
        <begin position="64"/>
        <end position="310"/>
    </location>
</feature>
<dbReference type="InterPro" id="IPR058240">
    <property type="entry name" value="rSAM_sf"/>
</dbReference>
<dbReference type="Gene3D" id="3.80.30.30">
    <property type="match status" value="1"/>
</dbReference>
<name>A0ABP8C8B3_9FLAO</name>
<evidence type="ECO:0000256" key="2">
    <source>
        <dbReference type="ARBA" id="ARBA00023004"/>
    </source>
</evidence>
<keyword evidence="6" id="KW-1185">Reference proteome</keyword>
<dbReference type="InterPro" id="IPR006638">
    <property type="entry name" value="Elp3/MiaA/NifB-like_rSAM"/>
</dbReference>
<dbReference type="SFLD" id="SFLDG01084">
    <property type="entry name" value="Uncharacterised_Radical_SAM_Su"/>
    <property type="match status" value="1"/>
</dbReference>
<evidence type="ECO:0000259" key="4">
    <source>
        <dbReference type="PROSITE" id="PS51918"/>
    </source>
</evidence>
<organism evidence="5 6">
    <name type="scientific">Postechiella marina</name>
    <dbReference type="NCBI Taxonomy" id="943941"/>
    <lineage>
        <taxon>Bacteria</taxon>
        <taxon>Pseudomonadati</taxon>
        <taxon>Bacteroidota</taxon>
        <taxon>Flavobacteriia</taxon>
        <taxon>Flavobacteriales</taxon>
        <taxon>Flavobacteriaceae</taxon>
        <taxon>Postechiella</taxon>
    </lineage>
</organism>
<evidence type="ECO:0000256" key="3">
    <source>
        <dbReference type="ARBA" id="ARBA00023014"/>
    </source>
</evidence>
<reference evidence="6" key="1">
    <citation type="journal article" date="2019" name="Int. J. Syst. Evol. Microbiol.">
        <title>The Global Catalogue of Microorganisms (GCM) 10K type strain sequencing project: providing services to taxonomists for standard genome sequencing and annotation.</title>
        <authorList>
            <consortium name="The Broad Institute Genomics Platform"/>
            <consortium name="The Broad Institute Genome Sequencing Center for Infectious Disease"/>
            <person name="Wu L."/>
            <person name="Ma J."/>
        </authorList>
    </citation>
    <scope>NUCLEOTIDE SEQUENCE [LARGE SCALE GENOMIC DNA]</scope>
    <source>
        <strain evidence="6">JCM 17630</strain>
    </source>
</reference>
<dbReference type="Proteomes" id="UP001501496">
    <property type="component" value="Unassembled WGS sequence"/>
</dbReference>
<dbReference type="PANTHER" id="PTHR43432:SF3">
    <property type="entry name" value="SLR0285 PROTEIN"/>
    <property type="match status" value="1"/>
</dbReference>
<accession>A0ABP8C8B3</accession>
<dbReference type="InterPro" id="IPR040086">
    <property type="entry name" value="MJ0683-like"/>
</dbReference>
<dbReference type="SUPFAM" id="SSF102114">
    <property type="entry name" value="Radical SAM enzymes"/>
    <property type="match status" value="1"/>
</dbReference>
<dbReference type="InterPro" id="IPR007197">
    <property type="entry name" value="rSAM"/>
</dbReference>
<comment type="caution">
    <text evidence="5">The sequence shown here is derived from an EMBL/GenBank/DDBJ whole genome shotgun (WGS) entry which is preliminary data.</text>
</comment>
<gene>
    <name evidence="5" type="ORF">GCM10022291_17610</name>
</gene>
<dbReference type="PANTHER" id="PTHR43432">
    <property type="entry name" value="SLR0285 PROTEIN"/>
    <property type="match status" value="1"/>
</dbReference>
<evidence type="ECO:0000313" key="5">
    <source>
        <dbReference type="EMBL" id="GAA4235512.1"/>
    </source>
</evidence>
<dbReference type="Pfam" id="PF04055">
    <property type="entry name" value="Radical_SAM"/>
    <property type="match status" value="1"/>
</dbReference>
<keyword evidence="1" id="KW-0479">Metal-binding</keyword>
<proteinExistence type="predicted"/>
<keyword evidence="3" id="KW-0411">Iron-sulfur</keyword>
<dbReference type="SFLD" id="SFLDS00029">
    <property type="entry name" value="Radical_SAM"/>
    <property type="match status" value="1"/>
</dbReference>
<keyword evidence="2" id="KW-0408">Iron</keyword>
<dbReference type="EMBL" id="BAABCA010000003">
    <property type="protein sequence ID" value="GAA4235512.1"/>
    <property type="molecule type" value="Genomic_DNA"/>
</dbReference>
<evidence type="ECO:0000256" key="1">
    <source>
        <dbReference type="ARBA" id="ARBA00022723"/>
    </source>
</evidence>
<dbReference type="NCBIfam" id="NF033668">
    <property type="entry name" value="rSAM_PA0069"/>
    <property type="match status" value="1"/>
</dbReference>
<evidence type="ECO:0000313" key="6">
    <source>
        <dbReference type="Proteomes" id="UP001501496"/>
    </source>
</evidence>
<sequence length="359" mass="40636">MNSKSAIKGRGAQLNVRNRFFELSHEMRDDFLEFCNKEGEQVEHNKTEYLNVFPKTIVNKINSPDVGMQYSMNVYQGCEHGCVYCYARNSHEFWGYSAGLDFERKILVKKDAPKLLENLLKKKSWKAQTIVMSGNTDCYQPAENQFEITRACLKVFLKYKHPVGIITKNALILKDLDLLKSLAKDNLIGVSISITSLSEETRRILEPRTASIKKRLETVKILSDNGIPVNVMIAPIIPSINSHEILPLAKAAANNGAISIGHTIVRLNGAIGALFTDWIEKKMPDRANKVLHQIESCHGGTLNESRYGTRMRGEGKIAEQINNLIKLAKRKYFKDKVVQKKLNTTLHESFKTGQLNLFQ</sequence>
<dbReference type="RefSeq" id="WP_344787805.1">
    <property type="nucleotide sequence ID" value="NZ_BAABCA010000003.1"/>
</dbReference>
<dbReference type="PROSITE" id="PS51918">
    <property type="entry name" value="RADICAL_SAM"/>
    <property type="match status" value="1"/>
</dbReference>
<dbReference type="SMART" id="SM00729">
    <property type="entry name" value="Elp3"/>
    <property type="match status" value="1"/>
</dbReference>
<protein>
    <submittedName>
        <fullName evidence="5">PA0069 family radical SAM protein</fullName>
    </submittedName>
</protein>